<organism evidence="4">
    <name type="scientific">marine sediment metagenome</name>
    <dbReference type="NCBI Taxonomy" id="412755"/>
    <lineage>
        <taxon>unclassified sequences</taxon>
        <taxon>metagenomes</taxon>
        <taxon>ecological metagenomes</taxon>
    </lineage>
</organism>
<keyword evidence="1" id="KW-0489">Methyltransferase</keyword>
<dbReference type="GO" id="GO:0008170">
    <property type="term" value="F:N-methyltransferase activity"/>
    <property type="evidence" value="ECO:0007669"/>
    <property type="project" value="InterPro"/>
</dbReference>
<dbReference type="InterPro" id="IPR029063">
    <property type="entry name" value="SAM-dependent_MTases_sf"/>
</dbReference>
<dbReference type="Gene3D" id="3.40.50.150">
    <property type="entry name" value="Vaccinia Virus protein VP39"/>
    <property type="match status" value="1"/>
</dbReference>
<dbReference type="SUPFAM" id="SSF53335">
    <property type="entry name" value="S-adenosyl-L-methionine-dependent methyltransferases"/>
    <property type="match status" value="1"/>
</dbReference>
<sequence length="238" mass="27944">MFIYTKEKIIVTNKVYLIDCVEFMKTKPDNYFELAIVDLAYGKLCNLEDGRTKHNGWNSGEFWNKASKGWNNKIPDKKYFDELFRISQNQIIWGGNYFVEFLKGSSGWVFWDKGQRNFSLADGELAFTSFNKALRVFKYSRSLSNFKDIKIHPTQKPVALYKWLLTNYAKEGDKILDTHEGSGSHRIACYELGFDHEGCEKDKDYWKAQEKRFELEKAKIDNRMYIPDDQNLLFVGVV</sequence>
<dbReference type="InterPro" id="IPR002941">
    <property type="entry name" value="DNA_methylase_N4/N6"/>
</dbReference>
<gene>
    <name evidence="4" type="ORF">S01H4_02806</name>
</gene>
<dbReference type="InterPro" id="IPR001091">
    <property type="entry name" value="RM_Methyltransferase"/>
</dbReference>
<dbReference type="GO" id="GO:0032259">
    <property type="term" value="P:methylation"/>
    <property type="evidence" value="ECO:0007669"/>
    <property type="project" value="UniProtKB-KW"/>
</dbReference>
<accession>X0ZW38</accession>
<feature type="domain" description="DNA methylase N-4/N-6" evidence="3">
    <location>
        <begin position="23"/>
        <end position="208"/>
    </location>
</feature>
<evidence type="ECO:0000256" key="2">
    <source>
        <dbReference type="ARBA" id="ARBA00022679"/>
    </source>
</evidence>
<evidence type="ECO:0000256" key="1">
    <source>
        <dbReference type="ARBA" id="ARBA00022603"/>
    </source>
</evidence>
<protein>
    <recommendedName>
        <fullName evidence="3">DNA methylase N-4/N-6 domain-containing protein</fullName>
    </recommendedName>
</protein>
<dbReference type="GO" id="GO:0003677">
    <property type="term" value="F:DNA binding"/>
    <property type="evidence" value="ECO:0007669"/>
    <property type="project" value="InterPro"/>
</dbReference>
<comment type="caution">
    <text evidence="4">The sequence shown here is derived from an EMBL/GenBank/DDBJ whole genome shotgun (WGS) entry which is preliminary data.</text>
</comment>
<evidence type="ECO:0000259" key="3">
    <source>
        <dbReference type="Pfam" id="PF01555"/>
    </source>
</evidence>
<keyword evidence="2" id="KW-0808">Transferase</keyword>
<reference evidence="4" key="1">
    <citation type="journal article" date="2014" name="Front. Microbiol.">
        <title>High frequency of phylogenetically diverse reductive dehalogenase-homologous genes in deep subseafloor sedimentary metagenomes.</title>
        <authorList>
            <person name="Kawai M."/>
            <person name="Futagami T."/>
            <person name="Toyoda A."/>
            <person name="Takaki Y."/>
            <person name="Nishi S."/>
            <person name="Hori S."/>
            <person name="Arai W."/>
            <person name="Tsubouchi T."/>
            <person name="Morono Y."/>
            <person name="Uchiyama I."/>
            <person name="Ito T."/>
            <person name="Fujiyama A."/>
            <person name="Inagaki F."/>
            <person name="Takami H."/>
        </authorList>
    </citation>
    <scope>NUCLEOTIDE SEQUENCE</scope>
    <source>
        <strain evidence="4">Expedition CK06-06</strain>
    </source>
</reference>
<dbReference type="EMBL" id="BART01000643">
    <property type="protein sequence ID" value="GAG74010.1"/>
    <property type="molecule type" value="Genomic_DNA"/>
</dbReference>
<evidence type="ECO:0000313" key="4">
    <source>
        <dbReference type="EMBL" id="GAG74010.1"/>
    </source>
</evidence>
<dbReference type="PRINTS" id="PR00508">
    <property type="entry name" value="S21N4MTFRASE"/>
</dbReference>
<dbReference type="AlphaFoldDB" id="X0ZW38"/>
<proteinExistence type="predicted"/>
<dbReference type="Pfam" id="PF01555">
    <property type="entry name" value="N6_N4_Mtase"/>
    <property type="match status" value="1"/>
</dbReference>
<name>X0ZW38_9ZZZZ</name>